<keyword evidence="8" id="KW-1185">Reference proteome</keyword>
<dbReference type="Proteomes" id="UP000027265">
    <property type="component" value="Unassembled WGS sequence"/>
</dbReference>
<dbReference type="HOGENOM" id="CLU_120079_0_0_1"/>
<dbReference type="GO" id="GO:0097193">
    <property type="term" value="P:intrinsic apoptotic signaling pathway"/>
    <property type="evidence" value="ECO:0007669"/>
    <property type="project" value="InterPro"/>
</dbReference>
<dbReference type="InParanoid" id="A0A067QB91"/>
<evidence type="ECO:0000256" key="3">
    <source>
        <dbReference type="ARBA" id="ARBA00022792"/>
    </source>
</evidence>
<dbReference type="PANTHER" id="PTHR31107">
    <property type="entry name" value="APOPTOGENIC PROTEIN 1, MITOCHONDRIAL"/>
    <property type="match status" value="1"/>
</dbReference>
<dbReference type="GO" id="GO:0005743">
    <property type="term" value="C:mitochondrial inner membrane"/>
    <property type="evidence" value="ECO:0007669"/>
    <property type="project" value="UniProtKB-SubCell"/>
</dbReference>
<keyword evidence="6" id="KW-0472">Membrane</keyword>
<dbReference type="Pfam" id="PF10231">
    <property type="entry name" value="COA8"/>
    <property type="match status" value="1"/>
</dbReference>
<evidence type="ECO:0000313" key="7">
    <source>
        <dbReference type="EMBL" id="KDQ60777.1"/>
    </source>
</evidence>
<name>A0A067QB91_9AGAM</name>
<sequence length="168" mass="19748">MPTSTLQRSLRLFHSSARSCHLVGPPDPISHLRPVIYDDQPLTTPVDTRHPYSLREFAEQTHDDELHFKLHRQQTDVFNHRYWTDSNTRFEAAKQTVLDSLPSACTPKDRELALSEFYKQWLSQEGQRAADYSTEWRRRNFEGIKLAARVEYQRMQARIASVFTKSQQ</sequence>
<keyword evidence="3" id="KW-0999">Mitochondrion inner membrane</keyword>
<protein>
    <submittedName>
        <fullName evidence="7">Uncharacterized protein</fullName>
    </submittedName>
</protein>
<dbReference type="PANTHER" id="PTHR31107:SF2">
    <property type="entry name" value="CYTOCHROME C OXIDASE ASSEMBLY FACTOR 8"/>
    <property type="match status" value="1"/>
</dbReference>
<comment type="similarity">
    <text evidence="2">Belongs to the COA8 family.</text>
</comment>
<evidence type="ECO:0000256" key="6">
    <source>
        <dbReference type="ARBA" id="ARBA00023136"/>
    </source>
</evidence>
<evidence type="ECO:0000256" key="4">
    <source>
        <dbReference type="ARBA" id="ARBA00022946"/>
    </source>
</evidence>
<keyword evidence="4" id="KW-0809">Transit peptide</keyword>
<dbReference type="EMBL" id="KL197713">
    <property type="protein sequence ID" value="KDQ60777.1"/>
    <property type="molecule type" value="Genomic_DNA"/>
</dbReference>
<comment type="subcellular location">
    <subcellularLocation>
        <location evidence="1">Mitochondrion inner membrane</location>
        <topology evidence="1">Peripheral membrane protein</topology>
        <orientation evidence="1">Matrix side</orientation>
    </subcellularLocation>
</comment>
<dbReference type="InterPro" id="IPR018796">
    <property type="entry name" value="COA8"/>
</dbReference>
<evidence type="ECO:0000313" key="8">
    <source>
        <dbReference type="Proteomes" id="UP000027265"/>
    </source>
</evidence>
<dbReference type="AlphaFoldDB" id="A0A067QB91"/>
<evidence type="ECO:0000256" key="2">
    <source>
        <dbReference type="ARBA" id="ARBA00005453"/>
    </source>
</evidence>
<keyword evidence="5" id="KW-0496">Mitochondrion</keyword>
<dbReference type="OrthoDB" id="6246201at2759"/>
<gene>
    <name evidence="7" type="ORF">JAAARDRAFT_31755</name>
</gene>
<organism evidence="7 8">
    <name type="scientific">Jaapia argillacea MUCL 33604</name>
    <dbReference type="NCBI Taxonomy" id="933084"/>
    <lineage>
        <taxon>Eukaryota</taxon>
        <taxon>Fungi</taxon>
        <taxon>Dikarya</taxon>
        <taxon>Basidiomycota</taxon>
        <taxon>Agaricomycotina</taxon>
        <taxon>Agaricomycetes</taxon>
        <taxon>Agaricomycetidae</taxon>
        <taxon>Jaapiales</taxon>
        <taxon>Jaapiaceae</taxon>
        <taxon>Jaapia</taxon>
    </lineage>
</organism>
<accession>A0A067QB91</accession>
<evidence type="ECO:0000256" key="1">
    <source>
        <dbReference type="ARBA" id="ARBA00004443"/>
    </source>
</evidence>
<proteinExistence type="inferred from homology"/>
<reference evidence="8" key="1">
    <citation type="journal article" date="2014" name="Proc. Natl. Acad. Sci. U.S.A.">
        <title>Extensive sampling of basidiomycete genomes demonstrates inadequacy of the white-rot/brown-rot paradigm for wood decay fungi.</title>
        <authorList>
            <person name="Riley R."/>
            <person name="Salamov A.A."/>
            <person name="Brown D.W."/>
            <person name="Nagy L.G."/>
            <person name="Floudas D."/>
            <person name="Held B.W."/>
            <person name="Levasseur A."/>
            <person name="Lombard V."/>
            <person name="Morin E."/>
            <person name="Otillar R."/>
            <person name="Lindquist E.A."/>
            <person name="Sun H."/>
            <person name="LaButti K.M."/>
            <person name="Schmutz J."/>
            <person name="Jabbour D."/>
            <person name="Luo H."/>
            <person name="Baker S.E."/>
            <person name="Pisabarro A.G."/>
            <person name="Walton J.D."/>
            <person name="Blanchette R.A."/>
            <person name="Henrissat B."/>
            <person name="Martin F."/>
            <person name="Cullen D."/>
            <person name="Hibbett D.S."/>
            <person name="Grigoriev I.V."/>
        </authorList>
    </citation>
    <scope>NUCLEOTIDE SEQUENCE [LARGE SCALE GENOMIC DNA]</scope>
    <source>
        <strain evidence="8">MUCL 33604</strain>
    </source>
</reference>
<evidence type="ECO:0000256" key="5">
    <source>
        <dbReference type="ARBA" id="ARBA00023128"/>
    </source>
</evidence>